<dbReference type="Pfam" id="PF00234">
    <property type="entry name" value="Tryp_alpha_amyl"/>
    <property type="match status" value="1"/>
</dbReference>
<gene>
    <name evidence="5" type="primary">Vigan.06G078400</name>
    <name evidence="5" type="ORF">VIGAN_06078400</name>
</gene>
<evidence type="ECO:0000256" key="3">
    <source>
        <dbReference type="SAM" id="SignalP"/>
    </source>
</evidence>
<keyword evidence="3" id="KW-0732">Signal</keyword>
<dbReference type="Gene3D" id="1.10.110.10">
    <property type="entry name" value="Plant lipid-transfer and hydrophobic proteins"/>
    <property type="match status" value="1"/>
</dbReference>
<evidence type="ECO:0000313" key="5">
    <source>
        <dbReference type="EMBL" id="BAT89744.1"/>
    </source>
</evidence>
<dbReference type="SUPFAM" id="SSF47699">
    <property type="entry name" value="Bifunctional inhibitor/lipid-transfer protein/seed storage 2S albumin"/>
    <property type="match status" value="1"/>
</dbReference>
<dbReference type="GO" id="GO:0008289">
    <property type="term" value="F:lipid binding"/>
    <property type="evidence" value="ECO:0007669"/>
    <property type="project" value="InterPro"/>
</dbReference>
<evidence type="ECO:0000256" key="1">
    <source>
        <dbReference type="ARBA" id="ARBA00009748"/>
    </source>
</evidence>
<evidence type="ECO:0000259" key="4">
    <source>
        <dbReference type="Pfam" id="PF00234"/>
    </source>
</evidence>
<sequence length="132" mass="15204">MKTIFVSFFTLLIVFVFTVTVTKPSKGLTREQEKALAKQCLDYLTKKSDAPSTSYCYGMKQIIFSSPMKEEKRATCKCLKDSSSQVPNLDKDRANNLRKECKIMSNDLDCQKKDIKKCKRRSRSHRSAAVYR</sequence>
<dbReference type="GO" id="GO:0006869">
    <property type="term" value="P:lipid transport"/>
    <property type="evidence" value="ECO:0007669"/>
    <property type="project" value="InterPro"/>
</dbReference>
<keyword evidence="2" id="KW-1015">Disulfide bond</keyword>
<dbReference type="EMBL" id="AP015039">
    <property type="protein sequence ID" value="BAT89744.1"/>
    <property type="molecule type" value="Genomic_DNA"/>
</dbReference>
<feature type="chain" id="PRO_5006618078" description="Bifunctional inhibitor/plant lipid transfer protein/seed storage helical domain-containing protein" evidence="3">
    <location>
        <begin position="25"/>
        <end position="132"/>
    </location>
</feature>
<dbReference type="OrthoDB" id="1403824at2759"/>
<comment type="similarity">
    <text evidence="1">Belongs to the plant LTP family.</text>
</comment>
<keyword evidence="6" id="KW-1185">Reference proteome</keyword>
<evidence type="ECO:0000313" key="6">
    <source>
        <dbReference type="Proteomes" id="UP000291084"/>
    </source>
</evidence>
<accession>A0A0S3SAB8</accession>
<dbReference type="InterPro" id="IPR036312">
    <property type="entry name" value="Bifun_inhib/LTP/seed_sf"/>
</dbReference>
<name>A0A0S3SAB8_PHAAN</name>
<dbReference type="InterPro" id="IPR000528">
    <property type="entry name" value="Plant_nsLTP"/>
</dbReference>
<evidence type="ECO:0000256" key="2">
    <source>
        <dbReference type="ARBA" id="ARBA00023157"/>
    </source>
</evidence>
<dbReference type="Proteomes" id="UP000291084">
    <property type="component" value="Chromosome 6"/>
</dbReference>
<protein>
    <recommendedName>
        <fullName evidence="4">Bifunctional inhibitor/plant lipid transfer protein/seed storage helical domain-containing protein</fullName>
    </recommendedName>
</protein>
<organism evidence="5 6">
    <name type="scientific">Vigna angularis var. angularis</name>
    <dbReference type="NCBI Taxonomy" id="157739"/>
    <lineage>
        <taxon>Eukaryota</taxon>
        <taxon>Viridiplantae</taxon>
        <taxon>Streptophyta</taxon>
        <taxon>Embryophyta</taxon>
        <taxon>Tracheophyta</taxon>
        <taxon>Spermatophyta</taxon>
        <taxon>Magnoliopsida</taxon>
        <taxon>eudicotyledons</taxon>
        <taxon>Gunneridae</taxon>
        <taxon>Pentapetalae</taxon>
        <taxon>rosids</taxon>
        <taxon>fabids</taxon>
        <taxon>Fabales</taxon>
        <taxon>Fabaceae</taxon>
        <taxon>Papilionoideae</taxon>
        <taxon>50 kb inversion clade</taxon>
        <taxon>NPAAA clade</taxon>
        <taxon>indigoferoid/millettioid clade</taxon>
        <taxon>Phaseoleae</taxon>
        <taxon>Vigna</taxon>
    </lineage>
</organism>
<proteinExistence type="inferred from homology"/>
<feature type="domain" description="Bifunctional inhibitor/plant lipid transfer protein/seed storage helical" evidence="4">
    <location>
        <begin position="38"/>
        <end position="110"/>
    </location>
</feature>
<dbReference type="AlphaFoldDB" id="A0A0S3SAB8"/>
<feature type="signal peptide" evidence="3">
    <location>
        <begin position="1"/>
        <end position="24"/>
    </location>
</feature>
<dbReference type="InterPro" id="IPR016140">
    <property type="entry name" value="Bifunc_inhib/LTP/seed_store"/>
</dbReference>
<dbReference type="PANTHER" id="PTHR33076">
    <property type="entry name" value="NON-SPECIFIC LIPID-TRANSFER PROTEIN 2-RELATED"/>
    <property type="match status" value="1"/>
</dbReference>
<reference evidence="5 6" key="1">
    <citation type="journal article" date="2015" name="Sci. Rep.">
        <title>The power of single molecule real-time sequencing technology in the de novo assembly of a eukaryotic genome.</title>
        <authorList>
            <person name="Sakai H."/>
            <person name="Naito K."/>
            <person name="Ogiso-Tanaka E."/>
            <person name="Takahashi Y."/>
            <person name="Iseki K."/>
            <person name="Muto C."/>
            <person name="Satou K."/>
            <person name="Teruya K."/>
            <person name="Shiroma A."/>
            <person name="Shimoji M."/>
            <person name="Hirano T."/>
            <person name="Itoh T."/>
            <person name="Kaga A."/>
            <person name="Tomooka N."/>
        </authorList>
    </citation>
    <scope>NUCLEOTIDE SEQUENCE [LARGE SCALE GENOMIC DNA]</scope>
    <source>
        <strain evidence="6">cv. Shumari</strain>
    </source>
</reference>